<dbReference type="PROSITE" id="PS51257">
    <property type="entry name" value="PROKAR_LIPOPROTEIN"/>
    <property type="match status" value="1"/>
</dbReference>
<keyword evidence="4" id="KW-1185">Reference proteome</keyword>
<gene>
    <name evidence="3" type="ORF">SAMN05444008_102266</name>
</gene>
<feature type="chain" id="PRO_5012883488" evidence="2">
    <location>
        <begin position="19"/>
        <end position="78"/>
    </location>
</feature>
<protein>
    <submittedName>
        <fullName evidence="3">Uncharacterized protein</fullName>
    </submittedName>
</protein>
<evidence type="ECO:0000313" key="3">
    <source>
        <dbReference type="EMBL" id="SHE68345.1"/>
    </source>
</evidence>
<feature type="compositionally biased region" description="Basic and acidic residues" evidence="1">
    <location>
        <begin position="42"/>
        <end position="65"/>
    </location>
</feature>
<evidence type="ECO:0000256" key="1">
    <source>
        <dbReference type="SAM" id="MobiDB-lite"/>
    </source>
</evidence>
<dbReference type="STRING" id="1302690.BUE76_12380"/>
<name>A0A1M4VHL9_9BACT</name>
<dbReference type="Proteomes" id="UP000184368">
    <property type="component" value="Unassembled WGS sequence"/>
</dbReference>
<evidence type="ECO:0000256" key="2">
    <source>
        <dbReference type="SAM" id="SignalP"/>
    </source>
</evidence>
<dbReference type="AlphaFoldDB" id="A0A1M4VHL9"/>
<dbReference type="OrthoDB" id="1444189at2"/>
<feature type="signal peptide" evidence="2">
    <location>
        <begin position="1"/>
        <end position="18"/>
    </location>
</feature>
<evidence type="ECO:0000313" key="4">
    <source>
        <dbReference type="Proteomes" id="UP000184368"/>
    </source>
</evidence>
<sequence>MKKILSVLALAVIFTACGNSGDSTESVQDSVMETIDSAKDARVDSIEETTDSVKNRLEDTFEKTDSANATTADSATAQ</sequence>
<feature type="compositionally biased region" description="Low complexity" evidence="1">
    <location>
        <begin position="66"/>
        <end position="78"/>
    </location>
</feature>
<feature type="region of interest" description="Disordered" evidence="1">
    <location>
        <begin position="42"/>
        <end position="78"/>
    </location>
</feature>
<proteinExistence type="predicted"/>
<accession>A0A1M4VHL9</accession>
<reference evidence="3 4" key="1">
    <citation type="submission" date="2016-11" db="EMBL/GenBank/DDBJ databases">
        <authorList>
            <person name="Jaros S."/>
            <person name="Januszkiewicz K."/>
            <person name="Wedrychowicz H."/>
        </authorList>
    </citation>
    <scope>NUCLEOTIDE SEQUENCE [LARGE SCALE GENOMIC DNA]</scope>
    <source>
        <strain evidence="3 4">DSM 26897</strain>
    </source>
</reference>
<keyword evidence="2" id="KW-0732">Signal</keyword>
<dbReference type="RefSeq" id="WP_073039966.1">
    <property type="nucleotide sequence ID" value="NZ_FQUO01000002.1"/>
</dbReference>
<organism evidence="3 4">
    <name type="scientific">Cnuella takakiae</name>
    <dbReference type="NCBI Taxonomy" id="1302690"/>
    <lineage>
        <taxon>Bacteria</taxon>
        <taxon>Pseudomonadati</taxon>
        <taxon>Bacteroidota</taxon>
        <taxon>Chitinophagia</taxon>
        <taxon>Chitinophagales</taxon>
        <taxon>Chitinophagaceae</taxon>
        <taxon>Cnuella</taxon>
    </lineage>
</organism>
<dbReference type="EMBL" id="FQUO01000002">
    <property type="protein sequence ID" value="SHE68345.1"/>
    <property type="molecule type" value="Genomic_DNA"/>
</dbReference>